<sequence length="93" mass="10527">MMVFDILSIHNIPAHPTGMYSQLTSCVSIWHRIPKGENFSTHPLLRLVFLVRSVMYPFLSGSTVMLDRVQKQWPCGLSRCGYCQGILKTTGDL</sequence>
<proteinExistence type="predicted"/>
<protein>
    <submittedName>
        <fullName evidence="1">Uncharacterized protein</fullName>
    </submittedName>
</protein>
<accession>A0A0F7SRH1</accession>
<evidence type="ECO:0000313" key="1">
    <source>
        <dbReference type="EMBL" id="CED84021.1"/>
    </source>
</evidence>
<organism evidence="1">
    <name type="scientific">Phaffia rhodozyma</name>
    <name type="common">Yeast</name>
    <name type="synonym">Xanthophyllomyces dendrorhous</name>
    <dbReference type="NCBI Taxonomy" id="264483"/>
    <lineage>
        <taxon>Eukaryota</taxon>
        <taxon>Fungi</taxon>
        <taxon>Dikarya</taxon>
        <taxon>Basidiomycota</taxon>
        <taxon>Agaricomycotina</taxon>
        <taxon>Tremellomycetes</taxon>
        <taxon>Cystofilobasidiales</taxon>
        <taxon>Mrakiaceae</taxon>
        <taxon>Phaffia</taxon>
    </lineage>
</organism>
<reference evidence="1" key="1">
    <citation type="submission" date="2014-08" db="EMBL/GenBank/DDBJ databases">
        <authorList>
            <person name="Sharma Rahul"/>
            <person name="Thines Marco"/>
        </authorList>
    </citation>
    <scope>NUCLEOTIDE SEQUENCE</scope>
</reference>
<name>A0A0F7SRH1_PHARH</name>
<dbReference type="AlphaFoldDB" id="A0A0F7SRH1"/>
<dbReference type="EMBL" id="LN483157">
    <property type="protein sequence ID" value="CED84021.1"/>
    <property type="molecule type" value="Genomic_DNA"/>
</dbReference>